<protein>
    <submittedName>
        <fullName evidence="2">Uncharacterized protein LOC104608070</fullName>
    </submittedName>
</protein>
<proteinExistence type="predicted"/>
<evidence type="ECO:0000313" key="2">
    <source>
        <dbReference type="RefSeq" id="XP_010272235.1"/>
    </source>
</evidence>
<name>A0A1U8B8B6_NELNU</name>
<dbReference type="KEGG" id="nnu:104608070"/>
<dbReference type="PANTHER" id="PTHR35997">
    <property type="entry name" value="COTTON FIBER PROTEIN-RELATED"/>
    <property type="match status" value="1"/>
</dbReference>
<dbReference type="PANTHER" id="PTHR35997:SF5">
    <property type="entry name" value="OS09G0539700 PROTEIN"/>
    <property type="match status" value="1"/>
</dbReference>
<organism evidence="1 2">
    <name type="scientific">Nelumbo nucifera</name>
    <name type="common">Sacred lotus</name>
    <dbReference type="NCBI Taxonomy" id="4432"/>
    <lineage>
        <taxon>Eukaryota</taxon>
        <taxon>Viridiplantae</taxon>
        <taxon>Streptophyta</taxon>
        <taxon>Embryophyta</taxon>
        <taxon>Tracheophyta</taxon>
        <taxon>Spermatophyta</taxon>
        <taxon>Magnoliopsida</taxon>
        <taxon>Proteales</taxon>
        <taxon>Nelumbonaceae</taxon>
        <taxon>Nelumbo</taxon>
    </lineage>
</organism>
<dbReference type="OMA" id="RAHEDDY"/>
<dbReference type="Proteomes" id="UP000189703">
    <property type="component" value="Unplaced"/>
</dbReference>
<dbReference type="eggNOG" id="ENOG502S94J">
    <property type="taxonomic scope" value="Eukaryota"/>
</dbReference>
<dbReference type="RefSeq" id="XP_010272235.1">
    <property type="nucleotide sequence ID" value="XM_010273933.1"/>
</dbReference>
<accession>A0A1U8B8B6</accession>
<keyword evidence="1" id="KW-1185">Reference proteome</keyword>
<evidence type="ECO:0000313" key="1">
    <source>
        <dbReference type="Proteomes" id="UP000189703"/>
    </source>
</evidence>
<dbReference type="AlphaFoldDB" id="A0A1U8B8B6"/>
<dbReference type="GeneID" id="104608070"/>
<dbReference type="FunCoup" id="A0A1U8B8B6">
    <property type="interactions" value="16"/>
</dbReference>
<sequence length="183" mass="20114">MEGEKMKKKKENGNVAQELEIAFVMLGTILLVAGLKHALTSLLEQWRALVFLLLNLVLLSILFVSIHSSKSGTHRSTTDCNFDARFIINNNNKSKKRCSESVTAKVELHNHLGDGEGEDAAIFTEPVDDGEGSRLSKEEFNAKVEAFIVMFRQQLALDAKGRGRCYLASGSRLDPTPPLGVVA</sequence>
<gene>
    <name evidence="2" type="primary">LOC104608070</name>
</gene>
<reference evidence="2" key="1">
    <citation type="submission" date="2025-08" db="UniProtKB">
        <authorList>
            <consortium name="RefSeq"/>
        </authorList>
    </citation>
    <scope>IDENTIFICATION</scope>
</reference>
<dbReference type="OrthoDB" id="1937361at2759"/>